<reference evidence="3" key="1">
    <citation type="journal article" date="2019" name="Int. J. Syst. Evol. Microbiol.">
        <title>The Global Catalogue of Microorganisms (GCM) 10K type strain sequencing project: providing services to taxonomists for standard genome sequencing and annotation.</title>
        <authorList>
            <consortium name="The Broad Institute Genomics Platform"/>
            <consortium name="The Broad Institute Genome Sequencing Center for Infectious Disease"/>
            <person name="Wu L."/>
            <person name="Ma J."/>
        </authorList>
    </citation>
    <scope>NUCLEOTIDE SEQUENCE [LARGE SCALE GENOMIC DNA]</scope>
    <source>
        <strain evidence="3">JCM 3369</strain>
    </source>
</reference>
<comment type="caution">
    <text evidence="2">The sequence shown here is derived from an EMBL/GenBank/DDBJ whole genome shotgun (WGS) entry which is preliminary data.</text>
</comment>
<evidence type="ECO:0008006" key="4">
    <source>
        <dbReference type="Google" id="ProtNLM"/>
    </source>
</evidence>
<feature type="compositionally biased region" description="Basic residues" evidence="1">
    <location>
        <begin position="235"/>
        <end position="245"/>
    </location>
</feature>
<dbReference type="RefSeq" id="WP_160822926.1">
    <property type="nucleotide sequence ID" value="NZ_JBHSXS010000008.1"/>
</dbReference>
<dbReference type="EMBL" id="JBHSXS010000008">
    <property type="protein sequence ID" value="MFC6881525.1"/>
    <property type="molecule type" value="Genomic_DNA"/>
</dbReference>
<protein>
    <recommendedName>
        <fullName evidence="4">Site-specific DNA-methyltransferase (cytosine-N(4)-specific)</fullName>
    </recommendedName>
</protein>
<evidence type="ECO:0000313" key="2">
    <source>
        <dbReference type="EMBL" id="MFC6881525.1"/>
    </source>
</evidence>
<accession>A0ABW2CMA4</accession>
<evidence type="ECO:0000313" key="3">
    <source>
        <dbReference type="Proteomes" id="UP001596380"/>
    </source>
</evidence>
<dbReference type="SUPFAM" id="SSF53335">
    <property type="entry name" value="S-adenosyl-L-methionine-dependent methyltransferases"/>
    <property type="match status" value="1"/>
</dbReference>
<dbReference type="Proteomes" id="UP001596380">
    <property type="component" value="Unassembled WGS sequence"/>
</dbReference>
<keyword evidence="3" id="KW-1185">Reference proteome</keyword>
<gene>
    <name evidence="2" type="ORF">ACFQKB_17315</name>
</gene>
<name>A0ABW2CMA4_9ACTN</name>
<feature type="compositionally biased region" description="Basic and acidic residues" evidence="1">
    <location>
        <begin position="262"/>
        <end position="275"/>
    </location>
</feature>
<dbReference type="InterPro" id="IPR029063">
    <property type="entry name" value="SAM-dependent_MTases_sf"/>
</dbReference>
<organism evidence="2 3">
    <name type="scientific">Actinomadura yumaensis</name>
    <dbReference type="NCBI Taxonomy" id="111807"/>
    <lineage>
        <taxon>Bacteria</taxon>
        <taxon>Bacillati</taxon>
        <taxon>Actinomycetota</taxon>
        <taxon>Actinomycetes</taxon>
        <taxon>Streptosporangiales</taxon>
        <taxon>Thermomonosporaceae</taxon>
        <taxon>Actinomadura</taxon>
    </lineage>
</organism>
<sequence length="275" mass="29680">MTCGDSRNITTLLADRLGHATLVLTSPPYGASTHGHVRATRGSGESKVRKWNTHHSTDRGNLAYTRLDDRFDGFEQILAGCYRVLKPGGTAAITIRPIRVRGELIDLPGRVIGTAERAGLRFADRLVALLCGIRDGQIVSRAPFFQMLEARRARDRGIPACAAAHEDLLIFQRPCNGGVRADADAAVPSISGGAVGAGQRIELDSLDQAEHAYPGLGTARRVTNGTDAQNPPAPRRQRAGRSNHHLQHDDREAPAHRTPQALRHDGEGRRVGGGR</sequence>
<feature type="region of interest" description="Disordered" evidence="1">
    <location>
        <begin position="214"/>
        <end position="275"/>
    </location>
</feature>
<dbReference type="Gene3D" id="3.40.50.150">
    <property type="entry name" value="Vaccinia Virus protein VP39"/>
    <property type="match status" value="1"/>
</dbReference>
<proteinExistence type="predicted"/>
<evidence type="ECO:0000256" key="1">
    <source>
        <dbReference type="SAM" id="MobiDB-lite"/>
    </source>
</evidence>
<feature type="compositionally biased region" description="Basic and acidic residues" evidence="1">
    <location>
        <begin position="246"/>
        <end position="255"/>
    </location>
</feature>